<comment type="caution">
    <text evidence="2">The sequence shown here is derived from an EMBL/GenBank/DDBJ whole genome shotgun (WGS) entry which is preliminary data.</text>
</comment>
<reference evidence="2 3" key="1">
    <citation type="submission" date="2014-04" db="EMBL/GenBank/DDBJ databases">
        <title>Draft Genome Sequence of Lactobacillus animalis 381-IL-28.</title>
        <authorList>
            <person name="Sturino J.M."/>
            <person name="Rajendran M."/>
            <person name="Altermann E."/>
        </authorList>
    </citation>
    <scope>NUCLEOTIDE SEQUENCE [LARGE SCALE GENOMIC DNA]</scope>
    <source>
        <strain evidence="2 3">381-IL-28</strain>
    </source>
</reference>
<dbReference type="Pfam" id="PF00480">
    <property type="entry name" value="ROK"/>
    <property type="match status" value="1"/>
</dbReference>
<proteinExistence type="inferred from homology"/>
<accession>A0ABR4RSR7</accession>
<comment type="similarity">
    <text evidence="1">Belongs to the ROK (NagC/XylR) family.</text>
</comment>
<name>A0ABR4RSR7_9LACO</name>
<dbReference type="EMBL" id="JMHU01000001">
    <property type="protein sequence ID" value="KDA46920.1"/>
    <property type="molecule type" value="Genomic_DNA"/>
</dbReference>
<keyword evidence="3" id="KW-1185">Reference proteome</keyword>
<dbReference type="PANTHER" id="PTHR18964:SF149">
    <property type="entry name" value="BIFUNCTIONAL UDP-N-ACETYLGLUCOSAMINE 2-EPIMERASE_N-ACETYLMANNOSAMINE KINASE"/>
    <property type="match status" value="1"/>
</dbReference>
<evidence type="ECO:0000313" key="2">
    <source>
        <dbReference type="EMBL" id="KDA46920.1"/>
    </source>
</evidence>
<dbReference type="Gene3D" id="3.30.420.40">
    <property type="match status" value="1"/>
</dbReference>
<dbReference type="InterPro" id="IPR043129">
    <property type="entry name" value="ATPase_NBD"/>
</dbReference>
<dbReference type="SUPFAM" id="SSF53067">
    <property type="entry name" value="Actin-like ATPase domain"/>
    <property type="match status" value="1"/>
</dbReference>
<protein>
    <submittedName>
        <fullName evidence="2">ROK family protein ( glucokinase)</fullName>
    </submittedName>
</protein>
<sequence>MVENKRIRHGAHLLAGEVGYLLLGQEMTVSQAVSPVSLAKRYNTKTGRNISGKEVFERAQAGDEVAQAEVEQAMQTLATLLYDLQYSFDPELFIIGGAISKNEQLLPLLRAHLAKIKEHVEIADVMPEITVCKYHEQANLLGAAINFEHKMEA</sequence>
<gene>
    <name evidence="2" type="ORF">Lani381_0134</name>
</gene>
<organism evidence="2 3">
    <name type="scientific">Ligilactobacillus animalis</name>
    <dbReference type="NCBI Taxonomy" id="1605"/>
    <lineage>
        <taxon>Bacteria</taxon>
        <taxon>Bacillati</taxon>
        <taxon>Bacillota</taxon>
        <taxon>Bacilli</taxon>
        <taxon>Lactobacillales</taxon>
        <taxon>Lactobacillaceae</taxon>
        <taxon>Ligilactobacillus</taxon>
    </lineage>
</organism>
<evidence type="ECO:0000313" key="3">
    <source>
        <dbReference type="Proteomes" id="UP000027129"/>
    </source>
</evidence>
<dbReference type="Proteomes" id="UP000027129">
    <property type="component" value="Unassembled WGS sequence"/>
</dbReference>
<evidence type="ECO:0000256" key="1">
    <source>
        <dbReference type="ARBA" id="ARBA00006479"/>
    </source>
</evidence>
<dbReference type="PANTHER" id="PTHR18964">
    <property type="entry name" value="ROK (REPRESSOR, ORF, KINASE) FAMILY"/>
    <property type="match status" value="1"/>
</dbReference>
<dbReference type="InterPro" id="IPR000600">
    <property type="entry name" value="ROK"/>
</dbReference>